<evidence type="ECO:0000256" key="5">
    <source>
        <dbReference type="ARBA" id="ARBA00022741"/>
    </source>
</evidence>
<proteinExistence type="inferred from homology"/>
<keyword evidence="9 11" id="KW-0413">Isomerase</keyword>
<evidence type="ECO:0000256" key="11">
    <source>
        <dbReference type="HAMAP-Rule" id="MF_00170"/>
    </source>
</evidence>
<evidence type="ECO:0000256" key="8">
    <source>
        <dbReference type="ARBA" id="ARBA00023064"/>
    </source>
</evidence>
<evidence type="ECO:0000256" key="3">
    <source>
        <dbReference type="ARBA" id="ARBA00008420"/>
    </source>
</evidence>
<comment type="catalytic activity">
    <reaction evidence="1 11">
        <text>aldehydo-D-ribose 5-phosphate = D-ribulose 5-phosphate</text>
        <dbReference type="Rhea" id="RHEA:14657"/>
        <dbReference type="ChEBI" id="CHEBI:58121"/>
        <dbReference type="ChEBI" id="CHEBI:58273"/>
        <dbReference type="EC" id="5.3.1.6"/>
    </reaction>
</comment>
<evidence type="ECO:0000256" key="6">
    <source>
        <dbReference type="ARBA" id="ARBA00022777"/>
    </source>
</evidence>
<evidence type="ECO:0000256" key="4">
    <source>
        <dbReference type="ARBA" id="ARBA00022679"/>
    </source>
</evidence>
<evidence type="ECO:0000256" key="7">
    <source>
        <dbReference type="ARBA" id="ARBA00022840"/>
    </source>
</evidence>
<sequence length="444" mass="47308">MTGTQPDPIANLKQQAAIKAAALVRDGMVVGLGTGSTAFFVVAELGRRVREEGLKICAIPTSNATEAQAREEGIPLTTFGAHPELDITIDGADEIEPRTLNLVKGRGGALLREKIVASAAKQLVIVADDSKYVDHLGTLCPVPVEVIPFGWENVAVRLGQLGAHVTPRKVRDGSFYLTDEKNLILDCVFGPIEDPHALGAAIHSLVGVVEHGLFIGMATQTITAGADGIRVITHPHAEELNAASTHDPSRTATQAIAPSGHDNTQTVMPAQPVAAGIRKRLLILMGVSGSGKSTLAVGLRNELGWPFQEGDDLHPPANVAKMAAGIPLTDDDRWPWLARCQEWLAHCEQTGTGGILTCSALKHAYRDALRKGGLNPIFLYLHTTESVLLERLQNRTGHYMPPTLLPSQLQTLEVPGADECALALSADARPADTIAEILSYLKTT</sequence>
<dbReference type="GO" id="GO:0005524">
    <property type="term" value="F:ATP binding"/>
    <property type="evidence" value="ECO:0007669"/>
    <property type="project" value="UniProtKB-KW"/>
</dbReference>
<reference evidence="12 13" key="1">
    <citation type="submission" date="2019-06" db="EMBL/GenBank/DDBJ databases">
        <title>Whole genome shotgun sequence of Acetobacter orleanensis NBRC 13752.</title>
        <authorList>
            <person name="Hosoyama A."/>
            <person name="Uohara A."/>
            <person name="Ohji S."/>
            <person name="Ichikawa N."/>
        </authorList>
    </citation>
    <scope>NUCLEOTIDE SEQUENCE [LARGE SCALE GENOMIC DNA]</scope>
    <source>
        <strain evidence="12 13">NBRC 13752</strain>
    </source>
</reference>
<evidence type="ECO:0000256" key="2">
    <source>
        <dbReference type="ARBA" id="ARBA00004761"/>
    </source>
</evidence>
<comment type="pathway">
    <text evidence="11">Carbohydrate degradation; pentose phosphate pathway; D-ribose 5-phosphate from D-ribulose 5-phosphate (non-oxidative stage): step 1/1.</text>
</comment>
<dbReference type="GO" id="GO:0004751">
    <property type="term" value="F:ribose-5-phosphate isomerase activity"/>
    <property type="evidence" value="ECO:0007669"/>
    <property type="project" value="UniProtKB-UniRule"/>
</dbReference>
<keyword evidence="6" id="KW-0418">Kinase</keyword>
<dbReference type="CDD" id="cd02021">
    <property type="entry name" value="GntK"/>
    <property type="match status" value="1"/>
</dbReference>
<dbReference type="Gene3D" id="3.40.50.1360">
    <property type="match status" value="1"/>
</dbReference>
<evidence type="ECO:0000313" key="12">
    <source>
        <dbReference type="EMBL" id="GEB83636.1"/>
    </source>
</evidence>
<dbReference type="GO" id="GO:0046316">
    <property type="term" value="F:gluconokinase activity"/>
    <property type="evidence" value="ECO:0007669"/>
    <property type="project" value="UniProtKB-EC"/>
</dbReference>
<feature type="binding site" evidence="11">
    <location>
        <position position="131"/>
    </location>
    <ligand>
        <name>substrate</name>
    </ligand>
</feature>
<comment type="caution">
    <text evidence="12">The sequence shown here is derived from an EMBL/GenBank/DDBJ whole genome shotgun (WGS) entry which is preliminary data.</text>
</comment>
<dbReference type="FunFam" id="3.40.50.1360:FF:000001">
    <property type="entry name" value="Ribose-5-phosphate isomerase A"/>
    <property type="match status" value="1"/>
</dbReference>
<name>A0A4Y3TMR5_9PROT</name>
<comment type="subunit">
    <text evidence="11">Homodimer.</text>
</comment>
<keyword evidence="5" id="KW-0547">Nucleotide-binding</keyword>
<gene>
    <name evidence="11" type="primary">rpiA</name>
    <name evidence="12" type="ORF">AOR01nite_21130</name>
</gene>
<comment type="similarity">
    <text evidence="3">Belongs to the gluconokinase GntK/GntV family.</text>
</comment>
<dbReference type="NCBIfam" id="TIGR00021">
    <property type="entry name" value="rpiA"/>
    <property type="match status" value="1"/>
</dbReference>
<dbReference type="PANTHER" id="PTHR43748">
    <property type="entry name" value="RIBOSE-5-PHOSPHATE ISOMERASE 3, CHLOROPLASTIC-RELATED"/>
    <property type="match status" value="1"/>
</dbReference>
<dbReference type="PANTHER" id="PTHR43748:SF3">
    <property type="entry name" value="RIBOSE-5-PHOSPHATE ISOMERASE 3, CHLOROPLASTIC-RELATED"/>
    <property type="match status" value="1"/>
</dbReference>
<dbReference type="NCBIfam" id="TIGR01313">
    <property type="entry name" value="therm_gnt_kin"/>
    <property type="match status" value="1"/>
</dbReference>
<dbReference type="Gene3D" id="3.30.70.260">
    <property type="match status" value="1"/>
</dbReference>
<dbReference type="Gene3D" id="3.40.50.300">
    <property type="entry name" value="P-loop containing nucleotide triphosphate hydrolases"/>
    <property type="match status" value="1"/>
</dbReference>
<dbReference type="GO" id="GO:0009052">
    <property type="term" value="P:pentose-phosphate shunt, non-oxidative branch"/>
    <property type="evidence" value="ECO:0007669"/>
    <property type="project" value="UniProtKB-UniRule"/>
</dbReference>
<comment type="catalytic activity">
    <reaction evidence="10">
        <text>D-gluconate + ATP = 6-phospho-D-gluconate + ADP + H(+)</text>
        <dbReference type="Rhea" id="RHEA:19433"/>
        <dbReference type="ChEBI" id="CHEBI:15378"/>
        <dbReference type="ChEBI" id="CHEBI:18391"/>
        <dbReference type="ChEBI" id="CHEBI:30616"/>
        <dbReference type="ChEBI" id="CHEBI:58759"/>
        <dbReference type="ChEBI" id="CHEBI:456216"/>
        <dbReference type="EC" id="2.7.1.12"/>
    </reaction>
</comment>
<dbReference type="Pfam" id="PF06026">
    <property type="entry name" value="Rib_5-P_isom_A"/>
    <property type="match status" value="1"/>
</dbReference>
<dbReference type="InterPro" id="IPR004788">
    <property type="entry name" value="Ribose5P_isomerase_type_A"/>
</dbReference>
<keyword evidence="4" id="KW-0808">Transferase</keyword>
<dbReference type="InterPro" id="IPR020672">
    <property type="entry name" value="Ribose5P_isomerase_typA_subgr"/>
</dbReference>
<keyword evidence="7" id="KW-0067">ATP-binding</keyword>
<dbReference type="FunFam" id="3.40.50.300:FF:000522">
    <property type="entry name" value="Gluconokinase"/>
    <property type="match status" value="1"/>
</dbReference>
<comment type="function">
    <text evidence="11">Catalyzes the reversible conversion of ribose-5-phosphate to ribulose 5-phosphate.</text>
</comment>
<dbReference type="EC" id="5.3.1.6" evidence="11"/>
<evidence type="ECO:0000313" key="13">
    <source>
        <dbReference type="Proteomes" id="UP000317617"/>
    </source>
</evidence>
<protein>
    <recommendedName>
        <fullName evidence="11">Ribose-5-phosphate isomerase A</fullName>
        <ecNumber evidence="11">5.3.1.6</ecNumber>
    </recommendedName>
    <alternativeName>
        <fullName evidence="11">Phosphoriboisomerase A</fullName>
        <shortName evidence="11">PRI</shortName>
    </alternativeName>
</protein>
<feature type="active site" description="Proton acceptor" evidence="11">
    <location>
        <position position="113"/>
    </location>
</feature>
<evidence type="ECO:0000256" key="1">
    <source>
        <dbReference type="ARBA" id="ARBA00001713"/>
    </source>
</evidence>
<keyword evidence="8" id="KW-0311">Gluconate utilization</keyword>
<accession>A0A4Y3TMR5</accession>
<feature type="binding site" evidence="11">
    <location>
        <begin position="90"/>
        <end position="93"/>
    </location>
    <ligand>
        <name>substrate</name>
    </ligand>
</feature>
<dbReference type="GO" id="GO:0019521">
    <property type="term" value="P:D-gluconate metabolic process"/>
    <property type="evidence" value="ECO:0007669"/>
    <property type="project" value="UniProtKB-KW"/>
</dbReference>
<dbReference type="Proteomes" id="UP000317617">
    <property type="component" value="Unassembled WGS sequence"/>
</dbReference>
<keyword evidence="13" id="KW-1185">Reference proteome</keyword>
<feature type="binding site" evidence="11">
    <location>
        <begin position="34"/>
        <end position="37"/>
    </location>
    <ligand>
        <name>substrate</name>
    </ligand>
</feature>
<dbReference type="InterPro" id="IPR027417">
    <property type="entry name" value="P-loop_NTPase"/>
</dbReference>
<dbReference type="NCBIfam" id="NF001924">
    <property type="entry name" value="PRK00702.1"/>
    <property type="match status" value="1"/>
</dbReference>
<comment type="pathway">
    <text evidence="2">Carbohydrate acid metabolism.</text>
</comment>
<organism evidence="12 13">
    <name type="scientific">Acetobacter orleanensis</name>
    <dbReference type="NCBI Taxonomy" id="104099"/>
    <lineage>
        <taxon>Bacteria</taxon>
        <taxon>Pseudomonadati</taxon>
        <taxon>Pseudomonadota</taxon>
        <taxon>Alphaproteobacteria</taxon>
        <taxon>Acetobacterales</taxon>
        <taxon>Acetobacteraceae</taxon>
        <taxon>Acetobacter</taxon>
    </lineage>
</organism>
<comment type="similarity">
    <text evidence="11">Belongs to the ribose 5-phosphate isomerase family.</text>
</comment>
<evidence type="ECO:0000256" key="9">
    <source>
        <dbReference type="ARBA" id="ARBA00023235"/>
    </source>
</evidence>
<dbReference type="EMBL" id="BJMU01000014">
    <property type="protein sequence ID" value="GEB83636.1"/>
    <property type="molecule type" value="Genomic_DNA"/>
</dbReference>
<evidence type="ECO:0000256" key="10">
    <source>
        <dbReference type="ARBA" id="ARBA00048090"/>
    </source>
</evidence>
<dbReference type="CDD" id="cd01398">
    <property type="entry name" value="RPI_A"/>
    <property type="match status" value="1"/>
</dbReference>
<dbReference type="InterPro" id="IPR050262">
    <property type="entry name" value="Ribose-5P_isomerase"/>
</dbReference>
<dbReference type="SUPFAM" id="SSF52540">
    <property type="entry name" value="P-loop containing nucleoside triphosphate hydrolases"/>
    <property type="match status" value="1"/>
</dbReference>
<dbReference type="SUPFAM" id="SSF75445">
    <property type="entry name" value="D-ribose-5-phosphate isomerase (RpiA), lid domain"/>
    <property type="match status" value="1"/>
</dbReference>
<dbReference type="AlphaFoldDB" id="A0A4Y3TMR5"/>
<feature type="binding site" evidence="11">
    <location>
        <begin position="104"/>
        <end position="107"/>
    </location>
    <ligand>
        <name>substrate</name>
    </ligand>
</feature>
<dbReference type="SUPFAM" id="SSF100950">
    <property type="entry name" value="NagB/RpiA/CoA transferase-like"/>
    <property type="match status" value="1"/>
</dbReference>
<dbReference type="UniPathway" id="UPA00115">
    <property type="reaction ID" value="UER00412"/>
</dbReference>
<dbReference type="InterPro" id="IPR037171">
    <property type="entry name" value="NagB/RpiA_transferase-like"/>
</dbReference>
<dbReference type="InterPro" id="IPR006001">
    <property type="entry name" value="Therm_gnt_kin"/>
</dbReference>
<dbReference type="HAMAP" id="MF_00170">
    <property type="entry name" value="Rib_5P_isom_A"/>
    <property type="match status" value="1"/>
</dbReference>